<keyword evidence="2" id="KW-0687">Ribonucleoprotein</keyword>
<reference evidence="3" key="1">
    <citation type="submission" date="2017-04" db="EMBL/GenBank/DDBJ databases">
        <title>Function of individual gut microbiota members based on whole genome sequencing of pure cultures obtained from chicken caecum.</title>
        <authorList>
            <person name="Medvecky M."/>
            <person name="Cejkova D."/>
            <person name="Polansky O."/>
            <person name="Karasova D."/>
            <person name="Kubasova T."/>
            <person name="Cizek A."/>
            <person name="Rychlik I."/>
        </authorList>
    </citation>
    <scope>NUCLEOTIDE SEQUENCE [LARGE SCALE GENOMIC DNA]</scope>
    <source>
        <strain evidence="3">An149</strain>
    </source>
</reference>
<dbReference type="InterPro" id="IPR004038">
    <property type="entry name" value="Ribosomal_eL8/eL30/eS12/Gad45"/>
</dbReference>
<dbReference type="RefSeq" id="WP_087255744.1">
    <property type="nucleotide sequence ID" value="NZ_CAJFOD010000012.1"/>
</dbReference>
<dbReference type="GO" id="GO:0005840">
    <property type="term" value="C:ribosome"/>
    <property type="evidence" value="ECO:0007669"/>
    <property type="project" value="UniProtKB-KW"/>
</dbReference>
<keyword evidence="2" id="KW-0689">Ribosomal protein</keyword>
<comment type="caution">
    <text evidence="2">The sequence shown here is derived from an EMBL/GenBank/DDBJ whole genome shotgun (WGS) entry which is preliminary data.</text>
</comment>
<evidence type="ECO:0000259" key="1">
    <source>
        <dbReference type="Pfam" id="PF01248"/>
    </source>
</evidence>
<sequence length="98" mass="10656">MNNFLSLLGLASRARKIVTGETLIKKIRTNAIYLVIIASDASDNTKKKFIDKCTSYNVDYIVTSSREELSSAIGKNNRVALGIQDAGFAKSLKEKTGG</sequence>
<evidence type="ECO:0000313" key="2">
    <source>
        <dbReference type="EMBL" id="OUQ05780.1"/>
    </source>
</evidence>
<proteinExistence type="predicted"/>
<feature type="domain" description="Ribosomal protein eL8/eL30/eS12/Gadd45" evidence="1">
    <location>
        <begin position="5"/>
        <end position="92"/>
    </location>
</feature>
<dbReference type="SUPFAM" id="SSF55315">
    <property type="entry name" value="L30e-like"/>
    <property type="match status" value="1"/>
</dbReference>
<dbReference type="EMBL" id="NFLB01000004">
    <property type="protein sequence ID" value="OUQ05780.1"/>
    <property type="molecule type" value="Genomic_DNA"/>
</dbReference>
<organism evidence="2 3">
    <name type="scientific">Thomasclavelia spiroformis</name>
    <dbReference type="NCBI Taxonomy" id="29348"/>
    <lineage>
        <taxon>Bacteria</taxon>
        <taxon>Bacillati</taxon>
        <taxon>Bacillota</taxon>
        <taxon>Erysipelotrichia</taxon>
        <taxon>Erysipelotrichales</taxon>
        <taxon>Coprobacillaceae</taxon>
        <taxon>Thomasclavelia</taxon>
    </lineage>
</organism>
<evidence type="ECO:0000313" key="3">
    <source>
        <dbReference type="Proteomes" id="UP000196258"/>
    </source>
</evidence>
<dbReference type="Gene3D" id="3.30.1330.30">
    <property type="match status" value="1"/>
</dbReference>
<name>A0A1Y4EJU7_9FIRM</name>
<accession>A0A1Y4EJU7</accession>
<dbReference type="InterPro" id="IPR029064">
    <property type="entry name" value="Ribosomal_eL30-like_sf"/>
</dbReference>
<dbReference type="Proteomes" id="UP000196258">
    <property type="component" value="Unassembled WGS sequence"/>
</dbReference>
<dbReference type="AlphaFoldDB" id="A0A1Y4EJU7"/>
<dbReference type="Pfam" id="PF01248">
    <property type="entry name" value="Ribosomal_L7Ae"/>
    <property type="match status" value="1"/>
</dbReference>
<protein>
    <submittedName>
        <fullName evidence="2">50S ribosomal protein L7ae</fullName>
    </submittedName>
</protein>
<gene>
    <name evidence="2" type="ORF">B5E91_05020</name>
</gene>